<protein>
    <recommendedName>
        <fullName evidence="1">DUF2470 domain-containing protein</fullName>
    </recommendedName>
</protein>
<dbReference type="Proteomes" id="UP001157160">
    <property type="component" value="Unassembled WGS sequence"/>
</dbReference>
<dbReference type="InterPro" id="IPR019595">
    <property type="entry name" value="DUF2470"/>
</dbReference>
<dbReference type="InterPro" id="IPR037119">
    <property type="entry name" value="Haem_oxidase_HugZ-like_sf"/>
</dbReference>
<proteinExistence type="predicted"/>
<keyword evidence="3" id="KW-1185">Reference proteome</keyword>
<evidence type="ECO:0000259" key="1">
    <source>
        <dbReference type="Pfam" id="PF10615"/>
    </source>
</evidence>
<dbReference type="EMBL" id="BSUL01000001">
    <property type="protein sequence ID" value="GMA28969.1"/>
    <property type="molecule type" value="Genomic_DNA"/>
</dbReference>
<comment type="caution">
    <text evidence="2">The sequence shown here is derived from an EMBL/GenBank/DDBJ whole genome shotgun (WGS) entry which is preliminary data.</text>
</comment>
<name>A0AA37UHE9_9MICO</name>
<organism evidence="2 3">
    <name type="scientific">Arenivirga flava</name>
    <dbReference type="NCBI Taxonomy" id="1930060"/>
    <lineage>
        <taxon>Bacteria</taxon>
        <taxon>Bacillati</taxon>
        <taxon>Actinomycetota</taxon>
        <taxon>Actinomycetes</taxon>
        <taxon>Micrococcales</taxon>
        <taxon>Microbacteriaceae</taxon>
        <taxon>Arenivirga</taxon>
    </lineage>
</organism>
<evidence type="ECO:0000313" key="2">
    <source>
        <dbReference type="EMBL" id="GMA28969.1"/>
    </source>
</evidence>
<reference evidence="2 3" key="1">
    <citation type="journal article" date="2014" name="Int. J. Syst. Evol. Microbiol.">
        <title>Complete genome sequence of Corynebacterium casei LMG S-19264T (=DSM 44701T), isolated from a smear-ripened cheese.</title>
        <authorList>
            <consortium name="US DOE Joint Genome Institute (JGI-PGF)"/>
            <person name="Walter F."/>
            <person name="Albersmeier A."/>
            <person name="Kalinowski J."/>
            <person name="Ruckert C."/>
        </authorList>
    </citation>
    <scope>NUCLEOTIDE SEQUENCE [LARGE SCALE GENOMIC DNA]</scope>
    <source>
        <strain evidence="2 3">NBRC 112289</strain>
    </source>
</reference>
<dbReference type="Gene3D" id="3.20.180.10">
    <property type="entry name" value="PNP-oxidase-like"/>
    <property type="match status" value="1"/>
</dbReference>
<feature type="domain" description="DUF2470" evidence="1">
    <location>
        <begin position="16"/>
        <end position="86"/>
    </location>
</feature>
<dbReference type="SUPFAM" id="SSF50475">
    <property type="entry name" value="FMN-binding split barrel"/>
    <property type="match status" value="1"/>
</dbReference>
<dbReference type="Pfam" id="PF10615">
    <property type="entry name" value="DUF2470"/>
    <property type="match status" value="1"/>
</dbReference>
<dbReference type="AlphaFoldDB" id="A0AA37UHE9"/>
<gene>
    <name evidence="2" type="ORF">GCM10025874_22220</name>
</gene>
<accession>A0AA37UHE9</accession>
<sequence length="103" mass="11553">MLMAMPHTFEPQVVDAVLHHMNDDHHDDSLLIARAFGAPDAERSVMTALDGDGGTWLVTESGEQRELRVAWSQPITERPEIRREVVVLYDRACAALGIEPRPH</sequence>
<evidence type="ECO:0000313" key="3">
    <source>
        <dbReference type="Proteomes" id="UP001157160"/>
    </source>
</evidence>